<proteinExistence type="predicted"/>
<protein>
    <submittedName>
        <fullName evidence="1 2">Uncharacterized protein</fullName>
    </submittedName>
</protein>
<reference evidence="1" key="2">
    <citation type="submission" date="2017-06" db="EMBL/GenBank/DDBJ databases">
        <title>WGS assembly of Brachypodium distachyon.</title>
        <authorList>
            <consortium name="The International Brachypodium Initiative"/>
            <person name="Lucas S."/>
            <person name="Harmon-Smith M."/>
            <person name="Lail K."/>
            <person name="Tice H."/>
            <person name="Grimwood J."/>
            <person name="Bruce D."/>
            <person name="Barry K."/>
            <person name="Shu S."/>
            <person name="Lindquist E."/>
            <person name="Wang M."/>
            <person name="Pitluck S."/>
            <person name="Vogel J.P."/>
            <person name="Garvin D.F."/>
            <person name="Mockler T.C."/>
            <person name="Schmutz J."/>
            <person name="Rokhsar D."/>
            <person name="Bevan M.W."/>
        </authorList>
    </citation>
    <scope>NUCLEOTIDE SEQUENCE</scope>
    <source>
        <strain evidence="1">Bd21</strain>
    </source>
</reference>
<reference evidence="1 2" key="1">
    <citation type="journal article" date="2010" name="Nature">
        <title>Genome sequencing and analysis of the model grass Brachypodium distachyon.</title>
        <authorList>
            <consortium name="International Brachypodium Initiative"/>
        </authorList>
    </citation>
    <scope>NUCLEOTIDE SEQUENCE [LARGE SCALE GENOMIC DNA]</scope>
    <source>
        <strain evidence="1 2">Bd21</strain>
    </source>
</reference>
<evidence type="ECO:0000313" key="1">
    <source>
        <dbReference type="EMBL" id="PNT70070.1"/>
    </source>
</evidence>
<evidence type="ECO:0000313" key="2">
    <source>
        <dbReference type="EnsemblPlants" id="PNT70070"/>
    </source>
</evidence>
<sequence>MAPTMEAHRIGGGSKQILAVLHCMLPDVWTRNAPKEPCNPVRFLLLDRLYRRLLIGSLSQCGWLELQRKEEYMVHGCMASVVYRTDHCVYGCSN</sequence>
<dbReference type="InParanoid" id="A0A2K2D718"/>
<evidence type="ECO:0000313" key="3">
    <source>
        <dbReference type="Proteomes" id="UP000008810"/>
    </source>
</evidence>
<dbReference type="AlphaFoldDB" id="A0A2K2D718"/>
<dbReference type="EnsemblPlants" id="PNT70070">
    <property type="protein sequence ID" value="PNT70070"/>
    <property type="gene ID" value="BRADI_2g04842v3"/>
</dbReference>
<reference evidence="2" key="3">
    <citation type="submission" date="2018-08" db="UniProtKB">
        <authorList>
            <consortium name="EnsemblPlants"/>
        </authorList>
    </citation>
    <scope>IDENTIFICATION</scope>
    <source>
        <strain evidence="2">cv. Bd21</strain>
    </source>
</reference>
<gene>
    <name evidence="1" type="ORF">BRADI_2g04842v3</name>
</gene>
<accession>A0A2K2D718</accession>
<organism evidence="1">
    <name type="scientific">Brachypodium distachyon</name>
    <name type="common">Purple false brome</name>
    <name type="synonym">Trachynia distachya</name>
    <dbReference type="NCBI Taxonomy" id="15368"/>
    <lineage>
        <taxon>Eukaryota</taxon>
        <taxon>Viridiplantae</taxon>
        <taxon>Streptophyta</taxon>
        <taxon>Embryophyta</taxon>
        <taxon>Tracheophyta</taxon>
        <taxon>Spermatophyta</taxon>
        <taxon>Magnoliopsida</taxon>
        <taxon>Liliopsida</taxon>
        <taxon>Poales</taxon>
        <taxon>Poaceae</taxon>
        <taxon>BOP clade</taxon>
        <taxon>Pooideae</taxon>
        <taxon>Stipodae</taxon>
        <taxon>Brachypodieae</taxon>
        <taxon>Brachypodium</taxon>
    </lineage>
</organism>
<dbReference type="Proteomes" id="UP000008810">
    <property type="component" value="Chromosome 2"/>
</dbReference>
<dbReference type="EMBL" id="CM000881">
    <property type="protein sequence ID" value="PNT70070.1"/>
    <property type="molecule type" value="Genomic_DNA"/>
</dbReference>
<keyword evidence="3" id="KW-1185">Reference proteome</keyword>
<dbReference type="Gramene" id="PNT70070">
    <property type="protein sequence ID" value="PNT70070"/>
    <property type="gene ID" value="BRADI_2g04842v3"/>
</dbReference>
<name>A0A2K2D718_BRADI</name>